<reference evidence="1" key="1">
    <citation type="submission" date="2021-06" db="EMBL/GenBank/DDBJ databases">
        <authorList>
            <person name="Kallberg Y."/>
            <person name="Tangrot J."/>
            <person name="Rosling A."/>
        </authorList>
    </citation>
    <scope>NUCLEOTIDE SEQUENCE</scope>
    <source>
        <strain evidence="1">IN212</strain>
    </source>
</reference>
<comment type="caution">
    <text evidence="1">The sequence shown here is derived from an EMBL/GenBank/DDBJ whole genome shotgun (WGS) entry which is preliminary data.</text>
</comment>
<evidence type="ECO:0000313" key="1">
    <source>
        <dbReference type="EMBL" id="CAG8757981.1"/>
    </source>
</evidence>
<feature type="non-terminal residue" evidence="1">
    <location>
        <position position="1"/>
    </location>
</feature>
<dbReference type="Proteomes" id="UP000789396">
    <property type="component" value="Unassembled WGS sequence"/>
</dbReference>
<organism evidence="1 2">
    <name type="scientific">Racocetra fulgida</name>
    <dbReference type="NCBI Taxonomy" id="60492"/>
    <lineage>
        <taxon>Eukaryota</taxon>
        <taxon>Fungi</taxon>
        <taxon>Fungi incertae sedis</taxon>
        <taxon>Mucoromycota</taxon>
        <taxon>Glomeromycotina</taxon>
        <taxon>Glomeromycetes</taxon>
        <taxon>Diversisporales</taxon>
        <taxon>Gigasporaceae</taxon>
        <taxon>Racocetra</taxon>
    </lineage>
</organism>
<proteinExistence type="predicted"/>
<gene>
    <name evidence="1" type="ORF">RFULGI_LOCUS14089</name>
</gene>
<feature type="non-terminal residue" evidence="1">
    <location>
        <position position="102"/>
    </location>
</feature>
<evidence type="ECO:0000313" key="2">
    <source>
        <dbReference type="Proteomes" id="UP000789396"/>
    </source>
</evidence>
<sequence length="102" mass="11380">CNKNIKTFLSSKLFKELQNKPTTLTAKDIATKQIDSENLTSISEDANIIYINKLGLLDKENFLFKIAEVANKTSDQATSPIKVISTIFNNSEKLDNSISKIN</sequence>
<dbReference type="AlphaFoldDB" id="A0A9N9IZZ2"/>
<keyword evidence="2" id="KW-1185">Reference proteome</keyword>
<name>A0A9N9IZZ2_9GLOM</name>
<dbReference type="EMBL" id="CAJVPZ010039692">
    <property type="protein sequence ID" value="CAG8757981.1"/>
    <property type="molecule type" value="Genomic_DNA"/>
</dbReference>
<protein>
    <submittedName>
        <fullName evidence="1">345_t:CDS:1</fullName>
    </submittedName>
</protein>
<accession>A0A9N9IZZ2</accession>
<dbReference type="OrthoDB" id="2411869at2759"/>